<dbReference type="STRING" id="93759.A0A1R3HDB4"/>
<evidence type="ECO:0000313" key="3">
    <source>
        <dbReference type="Proteomes" id="UP000187203"/>
    </source>
</evidence>
<dbReference type="PANTHER" id="PTHR45763:SF51">
    <property type="entry name" value="ALPHA_BETA-HYDROLASES SUPERFAMILY PROTEIN"/>
    <property type="match status" value="1"/>
</dbReference>
<dbReference type="AlphaFoldDB" id="A0A1R3HDB4"/>
<protein>
    <submittedName>
        <fullName evidence="2">Uncharacterized protein</fullName>
    </submittedName>
</protein>
<dbReference type="EMBL" id="AWUE01020398">
    <property type="protein sequence ID" value="OMO68305.1"/>
    <property type="molecule type" value="Genomic_DNA"/>
</dbReference>
<organism evidence="2 3">
    <name type="scientific">Corchorus olitorius</name>
    <dbReference type="NCBI Taxonomy" id="93759"/>
    <lineage>
        <taxon>Eukaryota</taxon>
        <taxon>Viridiplantae</taxon>
        <taxon>Streptophyta</taxon>
        <taxon>Embryophyta</taxon>
        <taxon>Tracheophyta</taxon>
        <taxon>Spermatophyta</taxon>
        <taxon>Magnoliopsida</taxon>
        <taxon>eudicotyledons</taxon>
        <taxon>Gunneridae</taxon>
        <taxon>Pentapetalae</taxon>
        <taxon>rosids</taxon>
        <taxon>malvids</taxon>
        <taxon>Malvales</taxon>
        <taxon>Malvaceae</taxon>
        <taxon>Grewioideae</taxon>
        <taxon>Apeibeae</taxon>
        <taxon>Corchorus</taxon>
    </lineage>
</organism>
<gene>
    <name evidence="2" type="ORF">COLO4_29762</name>
</gene>
<keyword evidence="3" id="KW-1185">Reference proteome</keyword>
<dbReference type="SUPFAM" id="SSF53474">
    <property type="entry name" value="alpha/beta-Hydrolases"/>
    <property type="match status" value="1"/>
</dbReference>
<feature type="region of interest" description="Disordered" evidence="1">
    <location>
        <begin position="1"/>
        <end position="24"/>
    </location>
</feature>
<sequence length="103" mass="11477">MVGRVTRKISAASARAHTRKSNNNASFKLPPGMLKKILAALFVGILAWIYQEVTEELGVYIVSFDRPGYGESDPNSKRTVKSMALDIEELAYQLGLGFKFYFS</sequence>
<name>A0A1R3HDB4_9ROSI</name>
<evidence type="ECO:0000256" key="1">
    <source>
        <dbReference type="SAM" id="MobiDB-lite"/>
    </source>
</evidence>
<dbReference type="Proteomes" id="UP000187203">
    <property type="component" value="Unassembled WGS sequence"/>
</dbReference>
<dbReference type="Gene3D" id="3.40.50.1820">
    <property type="entry name" value="alpha/beta hydrolase"/>
    <property type="match status" value="1"/>
</dbReference>
<accession>A0A1R3HDB4</accession>
<dbReference type="InterPro" id="IPR029058">
    <property type="entry name" value="AB_hydrolase_fold"/>
</dbReference>
<evidence type="ECO:0000313" key="2">
    <source>
        <dbReference type="EMBL" id="OMO68305.1"/>
    </source>
</evidence>
<comment type="caution">
    <text evidence="2">The sequence shown here is derived from an EMBL/GenBank/DDBJ whole genome shotgun (WGS) entry which is preliminary data.</text>
</comment>
<dbReference type="OrthoDB" id="1728933at2759"/>
<dbReference type="PANTHER" id="PTHR45763">
    <property type="entry name" value="HYDROLASE, ALPHA/BETA FOLD FAMILY PROTEIN, EXPRESSED-RELATED"/>
    <property type="match status" value="1"/>
</dbReference>
<reference evidence="3" key="1">
    <citation type="submission" date="2013-09" db="EMBL/GenBank/DDBJ databases">
        <title>Corchorus olitorius genome sequencing.</title>
        <authorList>
            <person name="Alam M."/>
            <person name="Haque M.S."/>
            <person name="Islam M.S."/>
            <person name="Emdad E.M."/>
            <person name="Islam M.M."/>
            <person name="Ahmed B."/>
            <person name="Halim A."/>
            <person name="Hossen Q.M.M."/>
            <person name="Hossain M.Z."/>
            <person name="Ahmed R."/>
            <person name="Khan M.M."/>
            <person name="Islam R."/>
            <person name="Rashid M.M."/>
            <person name="Khan S.A."/>
            <person name="Rahman M.S."/>
            <person name="Alam M."/>
            <person name="Yahiya A.S."/>
            <person name="Khan M.S."/>
            <person name="Azam M.S."/>
            <person name="Haque T."/>
            <person name="Lashkar M.Z.H."/>
            <person name="Akhand A.I."/>
            <person name="Morshed G."/>
            <person name="Roy S."/>
            <person name="Uddin K.S."/>
            <person name="Rabeya T."/>
            <person name="Hossain A.S."/>
            <person name="Chowdhury A."/>
            <person name="Snigdha A.R."/>
            <person name="Mortoza M.S."/>
            <person name="Matin S.A."/>
            <person name="Hoque S.M.E."/>
            <person name="Islam M.K."/>
            <person name="Roy D.K."/>
            <person name="Haider R."/>
            <person name="Moosa M.M."/>
            <person name="Elias S.M."/>
            <person name="Hasan A.M."/>
            <person name="Jahan S."/>
            <person name="Shafiuddin M."/>
            <person name="Mahmood N."/>
            <person name="Shommy N.S."/>
        </authorList>
    </citation>
    <scope>NUCLEOTIDE SEQUENCE [LARGE SCALE GENOMIC DNA]</scope>
    <source>
        <strain evidence="3">cv. O-4</strain>
    </source>
</reference>
<proteinExistence type="predicted"/>